<keyword evidence="2" id="KW-1185">Reference proteome</keyword>
<comment type="caution">
    <text evidence="1">The sequence shown here is derived from an EMBL/GenBank/DDBJ whole genome shotgun (WGS) entry which is preliminary data.</text>
</comment>
<proteinExistence type="predicted"/>
<reference evidence="1" key="1">
    <citation type="journal article" date="2023" name="Science">
        <title>Genome structures resolve the early diversification of teleost fishes.</title>
        <authorList>
            <person name="Parey E."/>
            <person name="Louis A."/>
            <person name="Montfort J."/>
            <person name="Bouchez O."/>
            <person name="Roques C."/>
            <person name="Iampietro C."/>
            <person name="Lluch J."/>
            <person name="Castinel A."/>
            <person name="Donnadieu C."/>
            <person name="Desvignes T."/>
            <person name="Floi Bucao C."/>
            <person name="Jouanno E."/>
            <person name="Wen M."/>
            <person name="Mejri S."/>
            <person name="Dirks R."/>
            <person name="Jansen H."/>
            <person name="Henkel C."/>
            <person name="Chen W.J."/>
            <person name="Zahm M."/>
            <person name="Cabau C."/>
            <person name="Klopp C."/>
            <person name="Thompson A.W."/>
            <person name="Robinson-Rechavi M."/>
            <person name="Braasch I."/>
            <person name="Lecointre G."/>
            <person name="Bobe J."/>
            <person name="Postlethwait J.H."/>
            <person name="Berthelot C."/>
            <person name="Roest Crollius H."/>
            <person name="Guiguen Y."/>
        </authorList>
    </citation>
    <scope>NUCLEOTIDE SEQUENCE</scope>
    <source>
        <strain evidence="1">NC1722</strain>
    </source>
</reference>
<evidence type="ECO:0000313" key="2">
    <source>
        <dbReference type="Proteomes" id="UP001221898"/>
    </source>
</evidence>
<name>A0AAD7T9H6_9TELE</name>
<protein>
    <submittedName>
        <fullName evidence="1">Uncharacterized protein</fullName>
    </submittedName>
</protein>
<dbReference type="Proteomes" id="UP001221898">
    <property type="component" value="Unassembled WGS sequence"/>
</dbReference>
<accession>A0AAD7T9H6</accession>
<dbReference type="EMBL" id="JAINUG010000005">
    <property type="protein sequence ID" value="KAJ8416870.1"/>
    <property type="molecule type" value="Genomic_DNA"/>
</dbReference>
<evidence type="ECO:0000313" key="1">
    <source>
        <dbReference type="EMBL" id="KAJ8416870.1"/>
    </source>
</evidence>
<sequence>MEAAGITVPSQALIHSFTPGTQVAHALAVPTRRSVDMVVLQTTDPFLREVRMPLGESRCSSYYCPMHQSTQHSPYELMFGQKPQLLVDYLLGVADGEPIDGTPEDWVARHKERLATVYTSAKRRLEAAAAYRGQH</sequence>
<dbReference type="AlphaFoldDB" id="A0AAD7T9H6"/>
<organism evidence="1 2">
    <name type="scientific">Aldrovandia affinis</name>
    <dbReference type="NCBI Taxonomy" id="143900"/>
    <lineage>
        <taxon>Eukaryota</taxon>
        <taxon>Metazoa</taxon>
        <taxon>Chordata</taxon>
        <taxon>Craniata</taxon>
        <taxon>Vertebrata</taxon>
        <taxon>Euteleostomi</taxon>
        <taxon>Actinopterygii</taxon>
        <taxon>Neopterygii</taxon>
        <taxon>Teleostei</taxon>
        <taxon>Notacanthiformes</taxon>
        <taxon>Halosauridae</taxon>
        <taxon>Aldrovandia</taxon>
    </lineage>
</organism>
<gene>
    <name evidence="1" type="ORF">AAFF_G00327480</name>
</gene>